<accession>A0A0A9FVP0</accession>
<sequence length="26" mass="3017">MRNLVMQVICATEICVYPCFVISNIR</sequence>
<reference evidence="1" key="1">
    <citation type="submission" date="2014-09" db="EMBL/GenBank/DDBJ databases">
        <authorList>
            <person name="Magalhaes I.L.F."/>
            <person name="Oliveira U."/>
            <person name="Santos F.R."/>
            <person name="Vidigal T.H.D.A."/>
            <person name="Brescovit A.D."/>
            <person name="Santos A.J."/>
        </authorList>
    </citation>
    <scope>NUCLEOTIDE SEQUENCE</scope>
    <source>
        <tissue evidence="1">Shoot tissue taken approximately 20 cm above the soil surface</tissue>
    </source>
</reference>
<reference evidence="1" key="2">
    <citation type="journal article" date="2015" name="Data Brief">
        <title>Shoot transcriptome of the giant reed, Arundo donax.</title>
        <authorList>
            <person name="Barrero R.A."/>
            <person name="Guerrero F.D."/>
            <person name="Moolhuijzen P."/>
            <person name="Goolsby J.A."/>
            <person name="Tidwell J."/>
            <person name="Bellgard S.E."/>
            <person name="Bellgard M.I."/>
        </authorList>
    </citation>
    <scope>NUCLEOTIDE SEQUENCE</scope>
    <source>
        <tissue evidence="1">Shoot tissue taken approximately 20 cm above the soil surface</tissue>
    </source>
</reference>
<name>A0A0A9FVP0_ARUDO</name>
<proteinExistence type="predicted"/>
<organism evidence="1">
    <name type="scientific">Arundo donax</name>
    <name type="common">Giant reed</name>
    <name type="synonym">Donax arundinaceus</name>
    <dbReference type="NCBI Taxonomy" id="35708"/>
    <lineage>
        <taxon>Eukaryota</taxon>
        <taxon>Viridiplantae</taxon>
        <taxon>Streptophyta</taxon>
        <taxon>Embryophyta</taxon>
        <taxon>Tracheophyta</taxon>
        <taxon>Spermatophyta</taxon>
        <taxon>Magnoliopsida</taxon>
        <taxon>Liliopsida</taxon>
        <taxon>Poales</taxon>
        <taxon>Poaceae</taxon>
        <taxon>PACMAD clade</taxon>
        <taxon>Arundinoideae</taxon>
        <taxon>Arundineae</taxon>
        <taxon>Arundo</taxon>
    </lineage>
</organism>
<dbReference type="AlphaFoldDB" id="A0A0A9FVP0"/>
<dbReference type="EMBL" id="GBRH01181564">
    <property type="protein sequence ID" value="JAE16332.1"/>
    <property type="molecule type" value="Transcribed_RNA"/>
</dbReference>
<evidence type="ECO:0000313" key="1">
    <source>
        <dbReference type="EMBL" id="JAE16332.1"/>
    </source>
</evidence>
<protein>
    <submittedName>
        <fullName evidence="1">Uncharacterized protein</fullName>
    </submittedName>
</protein>